<dbReference type="PANTHER" id="PTHR34574:SF10">
    <property type="entry name" value="OS09G0482800 PROTEIN"/>
    <property type="match status" value="1"/>
</dbReference>
<protein>
    <submittedName>
        <fullName evidence="4">Uncharacterized protein LOC103719057</fullName>
    </submittedName>
</protein>
<dbReference type="RefSeq" id="XP_008806344.1">
    <property type="nucleotide sequence ID" value="XM_008808122.4"/>
</dbReference>
<dbReference type="InterPro" id="IPR018247">
    <property type="entry name" value="EF_Hand_1_Ca_BS"/>
</dbReference>
<dbReference type="Gene3D" id="1.10.238.10">
    <property type="entry name" value="EF-hand"/>
    <property type="match status" value="1"/>
</dbReference>
<dbReference type="InterPro" id="IPR002048">
    <property type="entry name" value="EF_hand_dom"/>
</dbReference>
<evidence type="ECO:0000313" key="4">
    <source>
        <dbReference type="RefSeq" id="XP_008806344.1"/>
    </source>
</evidence>
<organism evidence="3 4">
    <name type="scientific">Phoenix dactylifera</name>
    <name type="common">Date palm</name>
    <dbReference type="NCBI Taxonomy" id="42345"/>
    <lineage>
        <taxon>Eukaryota</taxon>
        <taxon>Viridiplantae</taxon>
        <taxon>Streptophyta</taxon>
        <taxon>Embryophyta</taxon>
        <taxon>Tracheophyta</taxon>
        <taxon>Spermatophyta</taxon>
        <taxon>Magnoliopsida</taxon>
        <taxon>Liliopsida</taxon>
        <taxon>Arecaceae</taxon>
        <taxon>Coryphoideae</taxon>
        <taxon>Phoeniceae</taxon>
        <taxon>Phoenix</taxon>
    </lineage>
</organism>
<dbReference type="GeneID" id="103719057"/>
<sequence length="138" mass="15411">MSVEILDGATVRDFVEDEGAFNGSIEDRFASLDSDRDGRLSYAEMLKELMSLRVLEIHFGVDGVELSPDELLLLYRGLFARFDHDGNGTVDLEEFRTEMREMMLAVANGLGFSPVQMVVEEGSFLKRAVERESAKLAA</sequence>
<feature type="domain" description="EF-hand" evidence="2">
    <location>
        <begin position="70"/>
        <end position="105"/>
    </location>
</feature>
<dbReference type="PANTHER" id="PTHR34574">
    <property type="entry name" value="CALCIUM-BINDING EF-HAND FAMILY PROTEIN-RELATED"/>
    <property type="match status" value="1"/>
</dbReference>
<accession>A0A8B7CTT1</accession>
<dbReference type="Proteomes" id="UP000228380">
    <property type="component" value="Unplaced"/>
</dbReference>
<reference evidence="4" key="1">
    <citation type="submission" date="2025-08" db="UniProtKB">
        <authorList>
            <consortium name="RefSeq"/>
        </authorList>
    </citation>
    <scope>IDENTIFICATION</scope>
    <source>
        <tissue evidence="4">Young leaves</tissue>
    </source>
</reference>
<dbReference type="SUPFAM" id="SSF47473">
    <property type="entry name" value="EF-hand"/>
    <property type="match status" value="1"/>
</dbReference>
<evidence type="ECO:0000313" key="3">
    <source>
        <dbReference type="Proteomes" id="UP000228380"/>
    </source>
</evidence>
<proteinExistence type="predicted"/>
<name>A0A8B7CTT1_PHODC</name>
<dbReference type="GO" id="GO:0005509">
    <property type="term" value="F:calcium ion binding"/>
    <property type="evidence" value="ECO:0007669"/>
    <property type="project" value="InterPro"/>
</dbReference>
<dbReference type="OrthoDB" id="186625at2759"/>
<dbReference type="PROSITE" id="PS00018">
    <property type="entry name" value="EF_HAND_1"/>
    <property type="match status" value="2"/>
</dbReference>
<keyword evidence="1" id="KW-0106">Calcium</keyword>
<dbReference type="InterPro" id="IPR011992">
    <property type="entry name" value="EF-hand-dom_pair"/>
</dbReference>
<dbReference type="KEGG" id="pda:103719057"/>
<dbReference type="Pfam" id="PF13499">
    <property type="entry name" value="EF-hand_7"/>
    <property type="match status" value="1"/>
</dbReference>
<evidence type="ECO:0000256" key="1">
    <source>
        <dbReference type="ARBA" id="ARBA00022837"/>
    </source>
</evidence>
<evidence type="ECO:0000259" key="2">
    <source>
        <dbReference type="PROSITE" id="PS50222"/>
    </source>
</evidence>
<dbReference type="PROSITE" id="PS50222">
    <property type="entry name" value="EF_HAND_2"/>
    <property type="match status" value="1"/>
</dbReference>
<dbReference type="SMART" id="SM00054">
    <property type="entry name" value="EFh"/>
    <property type="match status" value="2"/>
</dbReference>
<gene>
    <name evidence="4" type="primary">LOC103719057</name>
</gene>
<keyword evidence="3" id="KW-1185">Reference proteome</keyword>
<dbReference type="AlphaFoldDB" id="A0A8B7CTT1"/>